<feature type="active site" description="Nucleophile" evidence="3">
    <location>
        <position position="250"/>
    </location>
</feature>
<keyword evidence="5" id="KW-1185">Reference proteome</keyword>
<dbReference type="RefSeq" id="WP_070355018.1">
    <property type="nucleotide sequence ID" value="NZ_CP043474.1"/>
</dbReference>
<dbReference type="Gene3D" id="3.75.10.10">
    <property type="entry name" value="L-arginine/glycine Amidinotransferase, Chain A"/>
    <property type="match status" value="1"/>
</dbReference>
<sequence length="257" mass="27818">MLARHALIRRPSPLLAHGLVTHIERSEHVDVDLAERQWNDYVSALHAAGWTTSEVPAAPDCPDAVFVEDTMVVYGDLAVICRPGAEERWPEISAAEDAVREQGYRIVRIEAPGTLDGGDVLKHGGMVWVGVGGRTNDEGAEQLRAHLQPLGANVVAVPLSRVLHLKSAVTALPDGTVIGYEPLVDDPGIWGEHFLAVPEEAGAHVVLLGDDTLLLSAAAPRTRELLESRGYRVVAVDISEFEKLEGCVTCLSVRLRR</sequence>
<dbReference type="FunFam" id="3.75.10.10:FF:000004">
    <property type="entry name" value="N(G),N(G)-dimethylarginine dimethylaminohydrolase 1"/>
    <property type="match status" value="1"/>
</dbReference>
<dbReference type="InterPro" id="IPR033199">
    <property type="entry name" value="DDAH-like"/>
</dbReference>
<feature type="active site" description="Proton donor" evidence="3">
    <location>
        <position position="164"/>
    </location>
</feature>
<evidence type="ECO:0000313" key="4">
    <source>
        <dbReference type="EMBL" id="OFJ51797.1"/>
    </source>
</evidence>
<dbReference type="PANTHER" id="PTHR12737">
    <property type="entry name" value="DIMETHYLARGININE DIMETHYLAMINOHYDROLASE"/>
    <property type="match status" value="1"/>
</dbReference>
<organism evidence="4 5">
    <name type="scientific">Mycolicibacterium grossiae</name>
    <dbReference type="NCBI Taxonomy" id="1552759"/>
    <lineage>
        <taxon>Bacteria</taxon>
        <taxon>Bacillati</taxon>
        <taxon>Actinomycetota</taxon>
        <taxon>Actinomycetes</taxon>
        <taxon>Mycobacteriales</taxon>
        <taxon>Mycobacteriaceae</taxon>
        <taxon>Mycolicibacterium</taxon>
    </lineage>
</organism>
<accession>A0A1E8Q063</accession>
<proteinExistence type="inferred from homology"/>
<evidence type="ECO:0000256" key="3">
    <source>
        <dbReference type="PIRSR" id="PIRSR633199-1"/>
    </source>
</evidence>
<dbReference type="GO" id="GO:0016403">
    <property type="term" value="F:dimethylargininase activity"/>
    <property type="evidence" value="ECO:0007669"/>
    <property type="project" value="TreeGrafter"/>
</dbReference>
<dbReference type="PANTHER" id="PTHR12737:SF9">
    <property type="entry name" value="DIMETHYLARGININASE"/>
    <property type="match status" value="1"/>
</dbReference>
<reference evidence="4 5" key="1">
    <citation type="submission" date="2016-09" db="EMBL/GenBank/DDBJ databases">
        <title>genome sequence of Mycobacterium sp. 739 SCH.</title>
        <authorList>
            <person name="Greninger A.L."/>
            <person name="Qin X."/>
            <person name="Jerome K."/>
            <person name="Vora S."/>
            <person name="Quinn K."/>
        </authorList>
    </citation>
    <scope>NUCLEOTIDE SEQUENCE [LARGE SCALE GENOMIC DNA]</scope>
    <source>
        <strain evidence="4 5">SCH</strain>
    </source>
</reference>
<dbReference type="SUPFAM" id="SSF55909">
    <property type="entry name" value="Pentein"/>
    <property type="match status" value="1"/>
</dbReference>
<comment type="similarity">
    <text evidence="1">Belongs to the DDAH family.</text>
</comment>
<dbReference type="GO" id="GO:0000052">
    <property type="term" value="P:citrulline metabolic process"/>
    <property type="evidence" value="ECO:0007669"/>
    <property type="project" value="TreeGrafter"/>
</dbReference>
<dbReference type="OrthoDB" id="3196313at2"/>
<dbReference type="AlphaFoldDB" id="A0A1E8Q063"/>
<evidence type="ECO:0000256" key="1">
    <source>
        <dbReference type="ARBA" id="ARBA00008532"/>
    </source>
</evidence>
<evidence type="ECO:0000256" key="2">
    <source>
        <dbReference type="ARBA" id="ARBA00022801"/>
    </source>
</evidence>
<protein>
    <submittedName>
        <fullName evidence="4">N(G),N(G)-dimethylarginine dimethylaminohydrolase</fullName>
    </submittedName>
</protein>
<evidence type="ECO:0000313" key="5">
    <source>
        <dbReference type="Proteomes" id="UP000178953"/>
    </source>
</evidence>
<dbReference type="GO" id="GO:0045429">
    <property type="term" value="P:positive regulation of nitric oxide biosynthetic process"/>
    <property type="evidence" value="ECO:0007669"/>
    <property type="project" value="TreeGrafter"/>
</dbReference>
<keyword evidence="2 4" id="KW-0378">Hydrolase</keyword>
<dbReference type="GO" id="GO:0016597">
    <property type="term" value="F:amino acid binding"/>
    <property type="evidence" value="ECO:0007669"/>
    <property type="project" value="TreeGrafter"/>
</dbReference>
<comment type="caution">
    <text evidence="4">The sequence shown here is derived from an EMBL/GenBank/DDBJ whole genome shotgun (WGS) entry which is preliminary data.</text>
</comment>
<gene>
    <name evidence="4" type="ORF">BEL07_21075</name>
</gene>
<dbReference type="EMBL" id="MCHX01000056">
    <property type="protein sequence ID" value="OFJ51797.1"/>
    <property type="molecule type" value="Genomic_DNA"/>
</dbReference>
<dbReference type="Proteomes" id="UP000178953">
    <property type="component" value="Unassembled WGS sequence"/>
</dbReference>
<dbReference type="GO" id="GO:0006525">
    <property type="term" value="P:arginine metabolic process"/>
    <property type="evidence" value="ECO:0007669"/>
    <property type="project" value="TreeGrafter"/>
</dbReference>
<name>A0A1E8Q063_9MYCO</name>
<dbReference type="NCBIfam" id="NF045660">
    <property type="entry name" value="DiMthArgaseDdahStm"/>
    <property type="match status" value="1"/>
</dbReference>